<comment type="caution">
    <text evidence="1">The sequence shown here is derived from an EMBL/GenBank/DDBJ whole genome shotgun (WGS) entry which is preliminary data.</text>
</comment>
<dbReference type="AlphaFoldDB" id="A0A0F9B6X4"/>
<name>A0A0F9B6X4_9ZZZZ</name>
<gene>
    <name evidence="1" type="ORF">LCGC14_2825220</name>
</gene>
<evidence type="ECO:0000313" key="1">
    <source>
        <dbReference type="EMBL" id="KKK80266.1"/>
    </source>
</evidence>
<sequence>MTRPIGMKLKQRAKPTDLFCKSCLEQVVLLFTITELYLCESCVRSYARSAVLTFDEMTRDKFKRAKHKGARR</sequence>
<reference evidence="1" key="1">
    <citation type="journal article" date="2015" name="Nature">
        <title>Complex archaea that bridge the gap between prokaryotes and eukaryotes.</title>
        <authorList>
            <person name="Spang A."/>
            <person name="Saw J.H."/>
            <person name="Jorgensen S.L."/>
            <person name="Zaremba-Niedzwiedzka K."/>
            <person name="Martijn J."/>
            <person name="Lind A.E."/>
            <person name="van Eijk R."/>
            <person name="Schleper C."/>
            <person name="Guy L."/>
            <person name="Ettema T.J."/>
        </authorList>
    </citation>
    <scope>NUCLEOTIDE SEQUENCE</scope>
</reference>
<protein>
    <submittedName>
        <fullName evidence="1">Uncharacterized protein</fullName>
    </submittedName>
</protein>
<proteinExistence type="predicted"/>
<accession>A0A0F9B6X4</accession>
<organism evidence="1">
    <name type="scientific">marine sediment metagenome</name>
    <dbReference type="NCBI Taxonomy" id="412755"/>
    <lineage>
        <taxon>unclassified sequences</taxon>
        <taxon>metagenomes</taxon>
        <taxon>ecological metagenomes</taxon>
    </lineage>
</organism>
<dbReference type="EMBL" id="LAZR01053659">
    <property type="protein sequence ID" value="KKK80266.1"/>
    <property type="molecule type" value="Genomic_DNA"/>
</dbReference>